<dbReference type="InterPro" id="IPR002397">
    <property type="entry name" value="Cyt_P450_B"/>
</dbReference>
<organism evidence="3 4">
    <name type="scientific">Salininema proteolyticum</name>
    <dbReference type="NCBI Taxonomy" id="1607685"/>
    <lineage>
        <taxon>Bacteria</taxon>
        <taxon>Bacillati</taxon>
        <taxon>Actinomycetota</taxon>
        <taxon>Actinomycetes</taxon>
        <taxon>Glycomycetales</taxon>
        <taxon>Glycomycetaceae</taxon>
        <taxon>Salininema</taxon>
    </lineage>
</organism>
<keyword evidence="2" id="KW-0503">Monooxygenase</keyword>
<proteinExistence type="inferred from homology"/>
<dbReference type="Proteomes" id="UP001595823">
    <property type="component" value="Unassembled WGS sequence"/>
</dbReference>
<accession>A0ABV8TTY2</accession>
<keyword evidence="2" id="KW-0408">Iron</keyword>
<dbReference type="PRINTS" id="PR00359">
    <property type="entry name" value="BP450"/>
</dbReference>
<dbReference type="EMBL" id="JBHSDK010000003">
    <property type="protein sequence ID" value="MFC4334231.1"/>
    <property type="molecule type" value="Genomic_DNA"/>
</dbReference>
<dbReference type="InterPro" id="IPR017972">
    <property type="entry name" value="Cyt_P450_CS"/>
</dbReference>
<dbReference type="InterPro" id="IPR036396">
    <property type="entry name" value="Cyt_P450_sf"/>
</dbReference>
<dbReference type="PANTHER" id="PTHR46696">
    <property type="entry name" value="P450, PUTATIVE (EUROFUNG)-RELATED"/>
    <property type="match status" value="1"/>
</dbReference>
<keyword evidence="2" id="KW-0479">Metal-binding</keyword>
<name>A0ABV8TTY2_9ACTN</name>
<comment type="caution">
    <text evidence="3">The sequence shown here is derived from an EMBL/GenBank/DDBJ whole genome shotgun (WGS) entry which is preliminary data.</text>
</comment>
<reference evidence="4" key="1">
    <citation type="journal article" date="2019" name="Int. J. Syst. Evol. Microbiol.">
        <title>The Global Catalogue of Microorganisms (GCM) 10K type strain sequencing project: providing services to taxonomists for standard genome sequencing and annotation.</title>
        <authorList>
            <consortium name="The Broad Institute Genomics Platform"/>
            <consortium name="The Broad Institute Genome Sequencing Center for Infectious Disease"/>
            <person name="Wu L."/>
            <person name="Ma J."/>
        </authorList>
    </citation>
    <scope>NUCLEOTIDE SEQUENCE [LARGE SCALE GENOMIC DNA]</scope>
    <source>
        <strain evidence="4">IBRC-M 10908</strain>
    </source>
</reference>
<sequence>MSQNTANPAPVRPVDEVYTEFVRAGSGRQSEEWVRLIREMAAHGPIADLGRNRFAVIGFDEVDEALKNPEILMIDFEHQQRFLEDVPDSVSVRAFADTMLMQNPPNHTRMRKVFRRAFTPRRLNLLRDSIEAIVDRALDALPEKTGPDGTVDLVDNFTYRIPIQVISDLIGIPEADRPRVEADAELFIKATELGDGDDGERRRLADEGTERLQEYFRGFIATRRAEPAEDLASEAIANSDAMEDPLTENEMTSNFLLLYFAGFFTTVHLIGNGIVHGDRERHWMPLVASGGTVADGYVGETLRAWPSILFTARRVADPVELGGTTLPADSDLVVMTSVANRDPAVYPDPDLFDPYRDHGRVLTFGGGAHFCIGAALAKMEARVALSKLWERHPDMRLSGEPELAQVPGVIGYNRLPARL</sequence>
<keyword evidence="2" id="KW-0349">Heme</keyword>
<gene>
    <name evidence="3" type="ORF">ACFPET_03365</name>
</gene>
<evidence type="ECO:0000256" key="2">
    <source>
        <dbReference type="RuleBase" id="RU000461"/>
    </source>
</evidence>
<comment type="similarity">
    <text evidence="1 2">Belongs to the cytochrome P450 family.</text>
</comment>
<evidence type="ECO:0000313" key="4">
    <source>
        <dbReference type="Proteomes" id="UP001595823"/>
    </source>
</evidence>
<dbReference type="RefSeq" id="WP_380617967.1">
    <property type="nucleotide sequence ID" value="NZ_JBHSDK010000003.1"/>
</dbReference>
<dbReference type="SUPFAM" id="SSF48264">
    <property type="entry name" value="Cytochrome P450"/>
    <property type="match status" value="1"/>
</dbReference>
<keyword evidence="4" id="KW-1185">Reference proteome</keyword>
<dbReference type="Pfam" id="PF00067">
    <property type="entry name" value="p450"/>
    <property type="match status" value="1"/>
</dbReference>
<dbReference type="PANTHER" id="PTHR46696:SF1">
    <property type="entry name" value="CYTOCHROME P450 YJIB-RELATED"/>
    <property type="match status" value="1"/>
</dbReference>
<dbReference type="Gene3D" id="1.10.630.10">
    <property type="entry name" value="Cytochrome P450"/>
    <property type="match status" value="1"/>
</dbReference>
<evidence type="ECO:0000256" key="1">
    <source>
        <dbReference type="ARBA" id="ARBA00010617"/>
    </source>
</evidence>
<protein>
    <submittedName>
        <fullName evidence="3">Cytochrome P450</fullName>
    </submittedName>
</protein>
<dbReference type="InterPro" id="IPR001128">
    <property type="entry name" value="Cyt_P450"/>
</dbReference>
<keyword evidence="2" id="KW-0560">Oxidoreductase</keyword>
<dbReference type="PROSITE" id="PS00086">
    <property type="entry name" value="CYTOCHROME_P450"/>
    <property type="match status" value="1"/>
</dbReference>
<evidence type="ECO:0000313" key="3">
    <source>
        <dbReference type="EMBL" id="MFC4334231.1"/>
    </source>
</evidence>